<evidence type="ECO:0000313" key="1">
    <source>
        <dbReference type="EMBL" id="REH37126.1"/>
    </source>
</evidence>
<dbReference type="EMBL" id="QUNO01000015">
    <property type="protein sequence ID" value="REH37126.1"/>
    <property type="molecule type" value="Genomic_DNA"/>
</dbReference>
<evidence type="ECO:0008006" key="3">
    <source>
        <dbReference type="Google" id="ProtNLM"/>
    </source>
</evidence>
<accession>A0A3E0H2N4</accession>
<sequence>MVDYAHVLRGHRNLVHPRRQHMDGYRPDEDFVRIAWNVVVAALDDLAG</sequence>
<protein>
    <recommendedName>
        <fullName evidence="3">HEPN domain-containing protein</fullName>
    </recommendedName>
</protein>
<keyword evidence="2" id="KW-1185">Reference proteome</keyword>
<proteinExistence type="predicted"/>
<comment type="caution">
    <text evidence="1">The sequence shown here is derived from an EMBL/GenBank/DDBJ whole genome shotgun (WGS) entry which is preliminary data.</text>
</comment>
<organism evidence="1 2">
    <name type="scientific">Kutzneria buriramensis</name>
    <dbReference type="NCBI Taxonomy" id="1045776"/>
    <lineage>
        <taxon>Bacteria</taxon>
        <taxon>Bacillati</taxon>
        <taxon>Actinomycetota</taxon>
        <taxon>Actinomycetes</taxon>
        <taxon>Pseudonocardiales</taxon>
        <taxon>Pseudonocardiaceae</taxon>
        <taxon>Kutzneria</taxon>
    </lineage>
</organism>
<reference evidence="1 2" key="1">
    <citation type="submission" date="2018-08" db="EMBL/GenBank/DDBJ databases">
        <title>Genomic Encyclopedia of Archaeal and Bacterial Type Strains, Phase II (KMG-II): from individual species to whole genera.</title>
        <authorList>
            <person name="Goeker M."/>
        </authorList>
    </citation>
    <scope>NUCLEOTIDE SEQUENCE [LARGE SCALE GENOMIC DNA]</scope>
    <source>
        <strain evidence="1 2">DSM 45791</strain>
    </source>
</reference>
<gene>
    <name evidence="1" type="ORF">BCF44_115130</name>
</gene>
<dbReference type="RefSeq" id="WP_170217960.1">
    <property type="nucleotide sequence ID" value="NZ_CP144375.1"/>
</dbReference>
<evidence type="ECO:0000313" key="2">
    <source>
        <dbReference type="Proteomes" id="UP000256269"/>
    </source>
</evidence>
<dbReference type="AlphaFoldDB" id="A0A3E0H2N4"/>
<dbReference type="Proteomes" id="UP000256269">
    <property type="component" value="Unassembled WGS sequence"/>
</dbReference>
<name>A0A3E0H2N4_9PSEU</name>